<reference evidence="8" key="1">
    <citation type="journal article" date="2014" name="Front. Microbiol.">
        <title>High frequency of phylogenetically diverse reductive dehalogenase-homologous genes in deep subseafloor sedimentary metagenomes.</title>
        <authorList>
            <person name="Kawai M."/>
            <person name="Futagami T."/>
            <person name="Toyoda A."/>
            <person name="Takaki Y."/>
            <person name="Nishi S."/>
            <person name="Hori S."/>
            <person name="Arai W."/>
            <person name="Tsubouchi T."/>
            <person name="Morono Y."/>
            <person name="Uchiyama I."/>
            <person name="Ito T."/>
            <person name="Fujiyama A."/>
            <person name="Inagaki F."/>
            <person name="Takami H."/>
        </authorList>
    </citation>
    <scope>NUCLEOTIDE SEQUENCE</scope>
    <source>
        <strain evidence="8">Expedition CK06-06</strain>
    </source>
</reference>
<dbReference type="InterPro" id="IPR035965">
    <property type="entry name" value="PAS-like_dom_sf"/>
</dbReference>
<dbReference type="SMART" id="SM00086">
    <property type="entry name" value="PAC"/>
    <property type="match status" value="2"/>
</dbReference>
<dbReference type="SUPFAM" id="SSF55785">
    <property type="entry name" value="PYP-like sensor domain (PAS domain)"/>
    <property type="match status" value="3"/>
</dbReference>
<feature type="non-terminal residue" evidence="8">
    <location>
        <position position="253"/>
    </location>
</feature>
<keyword evidence="4" id="KW-0808">Transferase</keyword>
<dbReference type="EC" id="2.7.13.3" evidence="2"/>
<dbReference type="PANTHER" id="PTHR43304">
    <property type="entry name" value="PHYTOCHROME-LIKE PROTEIN CPH1"/>
    <property type="match status" value="1"/>
</dbReference>
<gene>
    <name evidence="8" type="ORF">S01H1_45961</name>
</gene>
<evidence type="ECO:0000259" key="7">
    <source>
        <dbReference type="PROSITE" id="PS50113"/>
    </source>
</evidence>
<dbReference type="InterPro" id="IPR000700">
    <property type="entry name" value="PAS-assoc_C"/>
</dbReference>
<name>X0UY89_9ZZZZ</name>
<dbReference type="PANTHER" id="PTHR43304:SF1">
    <property type="entry name" value="PAC DOMAIN-CONTAINING PROTEIN"/>
    <property type="match status" value="1"/>
</dbReference>
<dbReference type="InterPro" id="IPR001610">
    <property type="entry name" value="PAC"/>
</dbReference>
<keyword evidence="5" id="KW-0418">Kinase</keyword>
<feature type="domain" description="PAC" evidence="7">
    <location>
        <begin position="136"/>
        <end position="189"/>
    </location>
</feature>
<feature type="domain" description="PAS" evidence="6">
    <location>
        <begin position="190"/>
        <end position="235"/>
    </location>
</feature>
<dbReference type="SMART" id="SM00091">
    <property type="entry name" value="PAS"/>
    <property type="match status" value="2"/>
</dbReference>
<evidence type="ECO:0000256" key="4">
    <source>
        <dbReference type="ARBA" id="ARBA00022679"/>
    </source>
</evidence>
<evidence type="ECO:0000259" key="6">
    <source>
        <dbReference type="PROSITE" id="PS50112"/>
    </source>
</evidence>
<accession>X0UY89</accession>
<dbReference type="InterPro" id="IPR000014">
    <property type="entry name" value="PAS"/>
</dbReference>
<dbReference type="InterPro" id="IPR013767">
    <property type="entry name" value="PAS_fold"/>
</dbReference>
<dbReference type="GO" id="GO:0004673">
    <property type="term" value="F:protein histidine kinase activity"/>
    <property type="evidence" value="ECO:0007669"/>
    <property type="project" value="UniProtKB-EC"/>
</dbReference>
<evidence type="ECO:0000256" key="2">
    <source>
        <dbReference type="ARBA" id="ARBA00012438"/>
    </source>
</evidence>
<dbReference type="AlphaFoldDB" id="X0UY89"/>
<evidence type="ECO:0000313" key="8">
    <source>
        <dbReference type="EMBL" id="GAG04132.1"/>
    </source>
</evidence>
<feature type="domain" description="PAS" evidence="6">
    <location>
        <begin position="62"/>
        <end position="132"/>
    </location>
</feature>
<feature type="domain" description="PAC" evidence="7">
    <location>
        <begin position="9"/>
        <end position="61"/>
    </location>
</feature>
<comment type="catalytic activity">
    <reaction evidence="1">
        <text>ATP + protein L-histidine = ADP + protein N-phospho-L-histidine.</text>
        <dbReference type="EC" id="2.7.13.3"/>
    </reaction>
</comment>
<organism evidence="8">
    <name type="scientific">marine sediment metagenome</name>
    <dbReference type="NCBI Taxonomy" id="412755"/>
    <lineage>
        <taxon>unclassified sequences</taxon>
        <taxon>metagenomes</taxon>
        <taxon>ecological metagenomes</taxon>
    </lineage>
</organism>
<dbReference type="InterPro" id="IPR052162">
    <property type="entry name" value="Sensor_kinase/Photoreceptor"/>
</dbReference>
<dbReference type="NCBIfam" id="TIGR00229">
    <property type="entry name" value="sensory_box"/>
    <property type="match status" value="3"/>
</dbReference>
<dbReference type="PROSITE" id="PS50112">
    <property type="entry name" value="PAS"/>
    <property type="match status" value="2"/>
</dbReference>
<proteinExistence type="predicted"/>
<dbReference type="GO" id="GO:0006355">
    <property type="term" value="P:regulation of DNA-templated transcription"/>
    <property type="evidence" value="ECO:0007669"/>
    <property type="project" value="InterPro"/>
</dbReference>
<dbReference type="EMBL" id="BARS01029404">
    <property type="protein sequence ID" value="GAG04132.1"/>
    <property type="molecule type" value="Genomic_DNA"/>
</dbReference>
<comment type="caution">
    <text evidence="8">The sequence shown here is derived from an EMBL/GenBank/DDBJ whole genome shotgun (WGS) entry which is preliminary data.</text>
</comment>
<evidence type="ECO:0000256" key="1">
    <source>
        <dbReference type="ARBA" id="ARBA00000085"/>
    </source>
</evidence>
<protein>
    <recommendedName>
        <fullName evidence="2">histidine kinase</fullName>
        <ecNumber evidence="2">2.7.13.3</ecNumber>
    </recommendedName>
</protein>
<dbReference type="CDD" id="cd00130">
    <property type="entry name" value="PAS"/>
    <property type="match status" value="2"/>
</dbReference>
<evidence type="ECO:0000256" key="3">
    <source>
        <dbReference type="ARBA" id="ARBA00022553"/>
    </source>
</evidence>
<dbReference type="Pfam" id="PF00989">
    <property type="entry name" value="PAS"/>
    <property type="match status" value="2"/>
</dbReference>
<evidence type="ECO:0000256" key="5">
    <source>
        <dbReference type="ARBA" id="ARBA00022777"/>
    </source>
</evidence>
<sequence length="253" mass="28820">MAGNIEPVEFYENPLLTKDGEERLIAFHNTVIRDQADQIVGTLFSAEDITERRQAQEALKESEEKYRTILENIEDGYYEVDIAGNLTFFNDSLCKITGSSKDELMGMNNREYMDEENAKKVYQIFNKIYNTGKPTKGFESEIILRTDGSKRHVESSLSLIKDSEGNRVGFRGIIRDVTERKQMEADLTQTKNFLQSILDSSIDGITTTDLQGNVIYTSPRTRDIFGYGKEKIIGKKVYPFYGNGKEDAKAIMK</sequence>
<dbReference type="PROSITE" id="PS50113">
    <property type="entry name" value="PAC"/>
    <property type="match status" value="2"/>
</dbReference>
<dbReference type="Gene3D" id="3.30.450.20">
    <property type="entry name" value="PAS domain"/>
    <property type="match status" value="3"/>
</dbReference>
<keyword evidence="3" id="KW-0597">Phosphoprotein</keyword>